<accession>Q8C8W7</accession>
<evidence type="ECO:0000313" key="2">
    <source>
        <dbReference type="MGI" id="MGI:1925190"/>
    </source>
</evidence>
<dbReference type="RNAct" id="Q8C8W7">
    <property type="molecule type" value="protein"/>
</dbReference>
<reference evidence="1" key="4">
    <citation type="journal article" date="2001" name="Nature">
        <title>Functional annotation of a full-length mouse cDNA collection.</title>
        <authorList>
            <consortium name="The RIKEN Genome Exploration Research Group Phase II Team and the FANTOM Consortium"/>
        </authorList>
    </citation>
    <scope>NUCLEOTIDE SEQUENCE</scope>
    <source>
        <strain evidence="1">C57BL/6J</strain>
        <tissue evidence="1">Retina</tissue>
    </source>
</reference>
<dbReference type="PaxDb" id="10090-ENSMUSP00000066378"/>
<organism evidence="1">
    <name type="scientific">Mus musculus</name>
    <name type="common">Mouse</name>
    <dbReference type="NCBI Taxonomy" id="10090"/>
    <lineage>
        <taxon>Eukaryota</taxon>
        <taxon>Metazoa</taxon>
        <taxon>Chordata</taxon>
        <taxon>Craniata</taxon>
        <taxon>Vertebrata</taxon>
        <taxon>Euteleostomi</taxon>
        <taxon>Mammalia</taxon>
        <taxon>Eutheria</taxon>
        <taxon>Euarchontoglires</taxon>
        <taxon>Glires</taxon>
        <taxon>Rodentia</taxon>
        <taxon>Myomorpha</taxon>
        <taxon>Muroidea</taxon>
        <taxon>Muridae</taxon>
        <taxon>Murinae</taxon>
        <taxon>Mus</taxon>
        <taxon>Mus</taxon>
    </lineage>
</organism>
<dbReference type="MGI" id="MGI:1925190">
    <property type="gene designation" value="A930004D18Rik"/>
</dbReference>
<dbReference type="Bgee" id="ENSMUSG00000054057">
    <property type="expression patterns" value="Expressed in rostral migratory stream and 155 other cell types or tissues"/>
</dbReference>
<proteinExistence type="evidence at transcript level"/>
<dbReference type="AlphaFoldDB" id="Q8C8W7"/>
<dbReference type="VEuPathDB" id="HostDB:ENSMUSG00000054057"/>
<protein>
    <submittedName>
        <fullName evidence="1">Uncharacterized protein</fullName>
    </submittedName>
</protein>
<reference evidence="1" key="5">
    <citation type="submission" date="2001-07" db="EMBL/GenBank/DDBJ databases">
        <authorList>
            <person name="Adachi J."/>
            <person name="Aizawa K."/>
            <person name="Akimura T."/>
            <person name="Arakawa T."/>
            <person name="Bono H."/>
            <person name="Carninci P."/>
            <person name="Fukuda S."/>
            <person name="Furuno M."/>
            <person name="Hanagaki T."/>
            <person name="Hara A."/>
            <person name="Hashizume W."/>
            <person name="Hayashida K."/>
            <person name="Hayatsu N."/>
            <person name="Hiramoto K."/>
            <person name="Hiraoka T."/>
            <person name="Hirozane T."/>
            <person name="Hori F."/>
            <person name="Imotani K."/>
            <person name="Ishii Y."/>
            <person name="Itoh M."/>
            <person name="Kagawa I."/>
            <person name="Kasukawa T."/>
            <person name="Katoh H."/>
            <person name="Kawai J."/>
            <person name="Kojima Y."/>
            <person name="Kondo S."/>
            <person name="Konno H."/>
            <person name="Kouda M."/>
            <person name="Koya S."/>
            <person name="Kurihara C."/>
            <person name="Matsuyama T."/>
            <person name="Miyazaki A."/>
            <person name="Murata M."/>
            <person name="Nakamura M."/>
            <person name="Nishi K."/>
            <person name="Nomura K."/>
            <person name="Numazaki R."/>
            <person name="Ohno M."/>
            <person name="Ohsato N."/>
            <person name="Okazaki Y."/>
            <person name="Saito R."/>
            <person name="Saitoh H."/>
            <person name="Sakai C."/>
            <person name="Sakai K."/>
            <person name="Sakazume N."/>
            <person name="Sano H."/>
            <person name="Sasaki D."/>
            <person name="Shibata K."/>
            <person name="Shinagawa A."/>
            <person name="Shiraki T."/>
            <person name="Sogabe Y."/>
            <person name="Tagami M."/>
            <person name="Tagawa A."/>
            <person name="Takahashi F."/>
            <person name="Takaku-Akahira S."/>
            <person name="Takeda Y."/>
            <person name="Tanaka T."/>
            <person name="Tomaru A."/>
            <person name="Toya T."/>
            <person name="Yasunishi A."/>
            <person name="Muramatsu M."/>
            <person name="Hayashizaki Y."/>
        </authorList>
    </citation>
    <scope>NUCLEOTIDE SEQUENCE</scope>
    <source>
        <strain evidence="1">C57BL/6J</strain>
        <tissue evidence="1">Retina</tissue>
    </source>
</reference>
<name>Q8C8W7_MOUSE</name>
<dbReference type="STRING" id="10090.ENSMUSP00000066378"/>
<evidence type="ECO:0000313" key="1">
    <source>
        <dbReference type="EMBL" id="BAC31869.1"/>
    </source>
</evidence>
<reference evidence="1" key="7">
    <citation type="journal article" date="2005" name="Science">
        <title>The Transcriptional Landscape of the Mammalian Genome.</title>
        <authorList>
            <consortium name="The FANTOM Consortium"/>
            <consortium name="Riken Genome Exploration Research Group and Genome Science Group (Genome Network Project Core Group)"/>
        </authorList>
    </citation>
    <scope>NUCLEOTIDE SEQUENCE</scope>
    <source>
        <strain evidence="1">C57BL/6J</strain>
        <tissue evidence="1">Retina</tissue>
    </source>
</reference>
<reference evidence="1" key="6">
    <citation type="journal article" date="2002" name="Nature">
        <title>Analysis of the mouse transcriptome based on functional annotation of 60,770 full-length cDNAs.</title>
        <authorList>
            <consortium name="The FANTOM Consortium and the RIKEN Genome Exploration Research Group Phase I and II Team"/>
        </authorList>
    </citation>
    <scope>NUCLEOTIDE SEQUENCE</scope>
    <source>
        <strain evidence="1">C57BL/6J</strain>
        <tissue evidence="1">Retina</tissue>
    </source>
</reference>
<dbReference type="FunCoup" id="Q8C8W7">
    <property type="interactions" value="3"/>
</dbReference>
<gene>
    <name evidence="2" type="primary">A930004D18Rik</name>
    <name evidence="2" type="synonym">Cks1</name>
    <name evidence="2" type="synonym">Cks1b</name>
</gene>
<dbReference type="EMBL" id="AK044329">
    <property type="protein sequence ID" value="BAC31869.1"/>
    <property type="molecule type" value="mRNA"/>
</dbReference>
<reference evidence="1" key="1">
    <citation type="journal article" date="1999" name="Methods Enzymol.">
        <title>High-efficiency full-length cDNA cloning.</title>
        <authorList>
            <person name="Carninci P."/>
            <person name="Hayashizaki Y."/>
        </authorList>
    </citation>
    <scope>NUCLEOTIDE SEQUENCE</scope>
    <source>
        <strain evidence="1">C57BL/6J</strain>
        <tissue evidence="1">Retina</tissue>
    </source>
</reference>
<reference evidence="1" key="8">
    <citation type="journal article" date="2005" name="Science">
        <title>Antisense Transcription in the Mammalian Transcriptome.</title>
        <authorList>
            <consortium name="RIKEN Genome Exploration Research Group and Genome Science Group (Genome Network Project Core Group) and the FANTOM Consortium"/>
        </authorList>
    </citation>
    <scope>NUCLEOTIDE SEQUENCE</scope>
    <source>
        <strain evidence="1">C57BL/6J</strain>
        <tissue evidence="1">Retina</tissue>
    </source>
</reference>
<reference evidence="1" key="2">
    <citation type="journal article" date="2000" name="Genome Res.">
        <title>Normalization and subtraction of cap-trapper-selected cDNAs to prepare full-length cDNA libraries for rapid discovery of new genes.</title>
        <authorList>
            <person name="Carninci P."/>
            <person name="Shibata Y."/>
            <person name="Hayatsu N."/>
            <person name="Sugahara Y."/>
            <person name="Shibata K."/>
            <person name="Itoh M."/>
            <person name="Konno H."/>
            <person name="Okazaki Y."/>
            <person name="Muramatsu M."/>
            <person name="Hayashizaki Y."/>
        </authorList>
    </citation>
    <scope>NUCLEOTIDE SEQUENCE</scope>
    <source>
        <strain evidence="1">C57BL/6J</strain>
        <tissue evidence="1">Retina</tissue>
    </source>
</reference>
<dbReference type="AGR" id="MGI:1925190"/>
<reference evidence="1" key="3">
    <citation type="journal article" date="2000" name="Genome Res.">
        <title>RIKEN integrated sequence analysis (RISA) system--384-format sequencing pipeline with 384 multicapillary sequencer.</title>
        <authorList>
            <person name="Shibata K."/>
            <person name="Itoh M."/>
            <person name="Aizawa K."/>
            <person name="Nagaoka S."/>
            <person name="Sasaki N."/>
            <person name="Carninci P."/>
            <person name="Konno H."/>
            <person name="Akiyama J."/>
            <person name="Nishi K."/>
            <person name="Kitsunai T."/>
            <person name="Tashiro H."/>
            <person name="Itoh M."/>
            <person name="Sumi N."/>
            <person name="Ishii Y."/>
            <person name="Nakamura S."/>
            <person name="Hazama M."/>
            <person name="Nishine T."/>
            <person name="Harada A."/>
            <person name="Yamamoto R."/>
            <person name="Matsumoto H."/>
            <person name="Sakaguchi S."/>
            <person name="Ikegami T."/>
            <person name="Kashiwagi K."/>
            <person name="Fujiwake S."/>
            <person name="Inoue K."/>
            <person name="Togawa Y."/>
            <person name="Izawa M."/>
            <person name="Ohara E."/>
            <person name="Watahiki M."/>
            <person name="Yoneda Y."/>
            <person name="Ishikawa T."/>
            <person name="Ozawa K."/>
            <person name="Tanaka T."/>
            <person name="Matsuura S."/>
            <person name="Kawai J."/>
            <person name="Okazaki Y."/>
            <person name="Muramatsu M."/>
            <person name="Inoue Y."/>
            <person name="Kira A."/>
            <person name="Hayashizaki Y."/>
        </authorList>
    </citation>
    <scope>NUCLEOTIDE SEQUENCE</scope>
    <source>
        <strain evidence="1">C57BL/6J</strain>
        <tissue evidence="1">Retina</tissue>
    </source>
</reference>
<sequence>MDRQVTLIFPSSVRGCLNLASRPFYNWKANFYFSLLYVSDCEHGMRLANLGIFSLPANSWTGARTIGLDHASSLCGIYVSHLQRPLLGVILYFFFLLSFLNRLINMKTLESVLHELQLLGGNPMNEQVEFREVSVYSLSVGAWEHGAADCPWTMAHP</sequence>
<dbReference type="HOGENOM" id="CLU_1677281_0_0_1"/>